<evidence type="ECO:0000313" key="2">
    <source>
        <dbReference type="EMBL" id="KWK79494.1"/>
    </source>
</evidence>
<evidence type="ECO:0000313" key="1">
    <source>
        <dbReference type="EMBL" id="KVM26183.1"/>
    </source>
</evidence>
<organism evidence="1 3">
    <name type="scientific">Burkholderia ubonensis</name>
    <dbReference type="NCBI Taxonomy" id="101571"/>
    <lineage>
        <taxon>Bacteria</taxon>
        <taxon>Pseudomonadati</taxon>
        <taxon>Pseudomonadota</taxon>
        <taxon>Betaproteobacteria</taxon>
        <taxon>Burkholderiales</taxon>
        <taxon>Burkholderiaceae</taxon>
        <taxon>Burkholderia</taxon>
        <taxon>Burkholderia cepacia complex</taxon>
    </lineage>
</organism>
<dbReference type="Proteomes" id="UP000061665">
    <property type="component" value="Unassembled WGS sequence"/>
</dbReference>
<dbReference type="AlphaFoldDB" id="A0A118MBX5"/>
<accession>A0A118MBX5</accession>
<name>A0A118MBX5_9BURK</name>
<dbReference type="EMBL" id="LOZE01000106">
    <property type="protein sequence ID" value="KVM26183.1"/>
    <property type="molecule type" value="Genomic_DNA"/>
</dbReference>
<dbReference type="Proteomes" id="UP000065504">
    <property type="component" value="Unassembled WGS sequence"/>
</dbReference>
<sequence length="59" mass="6500">MHAQFQAMHQTEAEVIGLIDAPDLKHVLGANGDAIPLAFATFQIDDRRNHTRLLFAVAC</sequence>
<reference evidence="3 4" key="1">
    <citation type="submission" date="2015-11" db="EMBL/GenBank/DDBJ databases">
        <title>Expanding the genomic diversity of Burkholderia species for the development of highly accurate diagnostics.</title>
        <authorList>
            <person name="Sahl J."/>
            <person name="Keim P."/>
            <person name="Wagner D."/>
        </authorList>
    </citation>
    <scope>NUCLEOTIDE SEQUENCE [LARGE SCALE GENOMIC DNA]</scope>
    <source>
        <strain evidence="1 3">MSMB2058</strain>
        <strain evidence="2 4">MSMB782WGS</strain>
    </source>
</reference>
<gene>
    <name evidence="1" type="ORF">WJ53_12425</name>
    <name evidence="2" type="ORF">WM16_08105</name>
</gene>
<protein>
    <submittedName>
        <fullName evidence="1">Uncharacterized protein</fullName>
    </submittedName>
</protein>
<evidence type="ECO:0000313" key="4">
    <source>
        <dbReference type="Proteomes" id="UP000065504"/>
    </source>
</evidence>
<proteinExistence type="predicted"/>
<evidence type="ECO:0000313" key="3">
    <source>
        <dbReference type="Proteomes" id="UP000061665"/>
    </source>
</evidence>
<dbReference type="EMBL" id="LPLU01000048">
    <property type="protein sequence ID" value="KWK79494.1"/>
    <property type="molecule type" value="Genomic_DNA"/>
</dbReference>
<comment type="caution">
    <text evidence="1">The sequence shown here is derived from an EMBL/GenBank/DDBJ whole genome shotgun (WGS) entry which is preliminary data.</text>
</comment>